<proteinExistence type="predicted"/>
<dbReference type="RefSeq" id="WP_154309061.1">
    <property type="nucleotide sequence ID" value="NZ_WKKI01000039.1"/>
</dbReference>
<name>A0A7X2M0T1_9BACI</name>
<protein>
    <submittedName>
        <fullName evidence="2">Uncharacterized protein</fullName>
    </submittedName>
</protein>
<dbReference type="EMBL" id="WKKI01000039">
    <property type="protein sequence ID" value="MRX73597.1"/>
    <property type="molecule type" value="Genomic_DNA"/>
</dbReference>
<evidence type="ECO:0000256" key="1">
    <source>
        <dbReference type="SAM" id="MobiDB-lite"/>
    </source>
</evidence>
<dbReference type="Proteomes" id="UP000448867">
    <property type="component" value="Unassembled WGS sequence"/>
</dbReference>
<feature type="compositionally biased region" description="Basic and acidic residues" evidence="1">
    <location>
        <begin position="18"/>
        <end position="32"/>
    </location>
</feature>
<evidence type="ECO:0000313" key="2">
    <source>
        <dbReference type="EMBL" id="MRX73597.1"/>
    </source>
</evidence>
<dbReference type="OrthoDB" id="2697500at2"/>
<accession>A0A7X2M0T1</accession>
<dbReference type="AlphaFoldDB" id="A0A7X2M0T1"/>
<organism evidence="2 3">
    <name type="scientific">Metabacillus lacus</name>
    <dbReference type="NCBI Taxonomy" id="1983721"/>
    <lineage>
        <taxon>Bacteria</taxon>
        <taxon>Bacillati</taxon>
        <taxon>Bacillota</taxon>
        <taxon>Bacilli</taxon>
        <taxon>Bacillales</taxon>
        <taxon>Bacillaceae</taxon>
        <taxon>Metabacillus</taxon>
    </lineage>
</organism>
<keyword evidence="3" id="KW-1185">Reference proteome</keyword>
<reference evidence="2 3" key="1">
    <citation type="submission" date="2019-11" db="EMBL/GenBank/DDBJ databases">
        <title>Bacillus lacus genome.</title>
        <authorList>
            <person name="Allen C.J."/>
            <person name="Newman J.D."/>
        </authorList>
    </citation>
    <scope>NUCLEOTIDE SEQUENCE [LARGE SCALE GENOMIC DNA]</scope>
    <source>
        <strain evidence="2 3">KCTC 33946</strain>
    </source>
</reference>
<gene>
    <name evidence="2" type="ORF">GJU40_15740</name>
</gene>
<comment type="caution">
    <text evidence="2">The sequence shown here is derived from an EMBL/GenBank/DDBJ whole genome shotgun (WGS) entry which is preliminary data.</text>
</comment>
<feature type="region of interest" description="Disordered" evidence="1">
    <location>
        <begin position="1"/>
        <end position="41"/>
    </location>
</feature>
<sequence length="92" mass="10866">MSEERDRFSQFMFGNRRSRVDNREEEQQRKAIDEDEELGGLDIEPASEIPQMNMEYFQILGQLDDIMTSIQDLKPLIGEISPLLQFIKQKMK</sequence>
<evidence type="ECO:0000313" key="3">
    <source>
        <dbReference type="Proteomes" id="UP000448867"/>
    </source>
</evidence>